<sequence length="284" mass="31787">MLAVFALLIAGAGLLAGFLLGRNSKKVLSTQVPQTRHESSLQDDEQPSSRPQLLSGIHALDNITVNDILIPRSEVEGLNLDDSIEELIEQLRQTKRTRLPVFHNDINQVEAILNTRHIQHLLPDASLTKEALLSVCTEPYFVPESTPLQLQLLNFHKQQRRLGVVVDEYGEVLGIVTLEDILEEIVSEFEDEQNVDNPLIEPLPDGRFVVDGAASIRELNKTLGWHLPCDGPKTLNGLVTEALETIPETTVCLKIGRYRLEILETEENRVSRVLIWHNSVKPAV</sequence>
<dbReference type="InterPro" id="IPR005170">
    <property type="entry name" value="Transptr-assoc_dom"/>
</dbReference>
<accession>A0A1Q4KCX1</accession>
<comment type="similarity">
    <text evidence="2">Belongs to the UPF0053 family.</text>
</comment>
<evidence type="ECO:0000256" key="2">
    <source>
        <dbReference type="ARBA" id="ARBA00006337"/>
    </source>
</evidence>
<dbReference type="AlphaFoldDB" id="A0A0M4QHP5"/>
<evidence type="ECO:0000313" key="10">
    <source>
        <dbReference type="EMBL" id="OKA23773.1"/>
    </source>
</evidence>
<dbReference type="InterPro" id="IPR016169">
    <property type="entry name" value="FAD-bd_PCMH_sub2"/>
</dbReference>
<dbReference type="GO" id="GO:0005886">
    <property type="term" value="C:plasma membrane"/>
    <property type="evidence" value="ECO:0007669"/>
    <property type="project" value="UniProtKB-SubCell"/>
</dbReference>
<organism evidence="10 11">
    <name type="scientific">Pseudomonas versuta</name>
    <dbReference type="NCBI Taxonomy" id="1788301"/>
    <lineage>
        <taxon>Bacteria</taxon>
        <taxon>Pseudomonadati</taxon>
        <taxon>Pseudomonadota</taxon>
        <taxon>Gammaproteobacteria</taxon>
        <taxon>Pseudomonadales</taxon>
        <taxon>Pseudomonadaceae</taxon>
        <taxon>Pseudomonas</taxon>
    </lineage>
</organism>
<evidence type="ECO:0000313" key="9">
    <source>
        <dbReference type="EMBL" id="OKA18424.1"/>
    </source>
</evidence>
<dbReference type="Gene3D" id="3.30.465.10">
    <property type="match status" value="1"/>
</dbReference>
<dbReference type="Proteomes" id="UP000185990">
    <property type="component" value="Unassembled WGS sequence"/>
</dbReference>
<evidence type="ECO:0000256" key="6">
    <source>
        <dbReference type="PROSITE-ProRule" id="PRU00703"/>
    </source>
</evidence>
<evidence type="ECO:0000256" key="7">
    <source>
        <dbReference type="SAM" id="MobiDB-lite"/>
    </source>
</evidence>
<name>A0A0M4QHP5_9PSED</name>
<dbReference type="InterPro" id="IPR044751">
    <property type="entry name" value="Ion_transp-like_CBS"/>
</dbReference>
<dbReference type="Gene3D" id="3.10.580.10">
    <property type="entry name" value="CBS-domain"/>
    <property type="match status" value="1"/>
</dbReference>
<dbReference type="KEGG" id="ppsy:AOC04_15465"/>
<evidence type="ECO:0000256" key="5">
    <source>
        <dbReference type="ARBA" id="ARBA00023122"/>
    </source>
</evidence>
<dbReference type="CDD" id="cd04590">
    <property type="entry name" value="CBS_pair_CorC_HlyC_assoc"/>
    <property type="match status" value="1"/>
</dbReference>
<dbReference type="PANTHER" id="PTHR22777:SF32">
    <property type="entry name" value="UPF0053 INNER MEMBRANE PROTEIN YFJD"/>
    <property type="match status" value="1"/>
</dbReference>
<keyword evidence="3" id="KW-0472">Membrane</keyword>
<dbReference type="SUPFAM" id="SSF54631">
    <property type="entry name" value="CBS-domain pair"/>
    <property type="match status" value="1"/>
</dbReference>
<keyword evidence="4" id="KW-0677">Repeat</keyword>
<dbReference type="SMART" id="SM01091">
    <property type="entry name" value="CorC_HlyC"/>
    <property type="match status" value="1"/>
</dbReference>
<gene>
    <name evidence="9" type="ORF">BOH73_20660</name>
    <name evidence="10" type="ORF">BOH74_10770</name>
</gene>
<dbReference type="Proteomes" id="UP000186677">
    <property type="component" value="Unassembled WGS sequence"/>
</dbReference>
<evidence type="ECO:0000259" key="8">
    <source>
        <dbReference type="PROSITE" id="PS51371"/>
    </source>
</evidence>
<dbReference type="PROSITE" id="PS51371">
    <property type="entry name" value="CBS"/>
    <property type="match status" value="1"/>
</dbReference>
<keyword evidence="12" id="KW-1185">Reference proteome</keyword>
<dbReference type="GO" id="GO:0050660">
    <property type="term" value="F:flavin adenine dinucleotide binding"/>
    <property type="evidence" value="ECO:0007669"/>
    <property type="project" value="InterPro"/>
</dbReference>
<reference evidence="10 11" key="1">
    <citation type="submission" date="2016-11" db="EMBL/GenBank/DDBJ databases">
        <title>Draft genome of Pseudomonas versuta A4R1.12.</title>
        <authorList>
            <person name="See-Too W.-S."/>
        </authorList>
    </citation>
    <scope>NUCLEOTIDE SEQUENCE [LARGE SCALE GENOMIC DNA]</scope>
    <source>
        <strain evidence="10 11">A4R1.12</strain>
    </source>
</reference>
<keyword evidence="5 6" id="KW-0129">CBS domain</keyword>
<evidence type="ECO:0000256" key="3">
    <source>
        <dbReference type="ARBA" id="ARBA00022475"/>
    </source>
</evidence>
<dbReference type="InterPro" id="IPR046342">
    <property type="entry name" value="CBS_dom_sf"/>
</dbReference>
<dbReference type="InterPro" id="IPR036318">
    <property type="entry name" value="FAD-bd_PCMH-like_sf"/>
</dbReference>
<reference evidence="9 12" key="2">
    <citation type="submission" date="2016-11" db="EMBL/GenBank/DDBJ databases">
        <title>Draft genome of Pseudomonas versuta A4R1.5.</title>
        <authorList>
            <person name="See-Too W.-S."/>
        </authorList>
    </citation>
    <scope>NUCLEOTIDE SEQUENCE [LARGE SCALE GENOMIC DNA]</scope>
    <source>
        <strain evidence="9 12">A4R1.5</strain>
    </source>
</reference>
<dbReference type="Pfam" id="PF03471">
    <property type="entry name" value="CorC_HlyC"/>
    <property type="match status" value="1"/>
</dbReference>
<feature type="region of interest" description="Disordered" evidence="7">
    <location>
        <begin position="29"/>
        <end position="49"/>
    </location>
</feature>
<dbReference type="EMBL" id="MPJD01000018">
    <property type="protein sequence ID" value="OKA23773.1"/>
    <property type="molecule type" value="Genomic_DNA"/>
</dbReference>
<dbReference type="PANTHER" id="PTHR22777">
    <property type="entry name" value="HEMOLYSIN-RELATED"/>
    <property type="match status" value="1"/>
</dbReference>
<comment type="caution">
    <text evidence="10">The sequence shown here is derived from an EMBL/GenBank/DDBJ whole genome shotgun (WGS) entry which is preliminary data.</text>
</comment>
<evidence type="ECO:0000313" key="12">
    <source>
        <dbReference type="Proteomes" id="UP000186677"/>
    </source>
</evidence>
<dbReference type="OrthoDB" id="9797674at2"/>
<accession>A0A0M4QHP5</accession>
<keyword evidence="3" id="KW-1003">Cell membrane</keyword>
<evidence type="ECO:0000256" key="4">
    <source>
        <dbReference type="ARBA" id="ARBA00022737"/>
    </source>
</evidence>
<dbReference type="Pfam" id="PF00571">
    <property type="entry name" value="CBS"/>
    <property type="match status" value="2"/>
</dbReference>
<feature type="domain" description="CBS" evidence="8">
    <location>
        <begin position="135"/>
        <end position="192"/>
    </location>
</feature>
<evidence type="ECO:0000256" key="1">
    <source>
        <dbReference type="ARBA" id="ARBA00004651"/>
    </source>
</evidence>
<proteinExistence type="inferred from homology"/>
<dbReference type="SUPFAM" id="SSF56176">
    <property type="entry name" value="FAD-binding/transporter-associated domain-like"/>
    <property type="match status" value="1"/>
</dbReference>
<protein>
    <recommendedName>
        <fullName evidence="8">CBS domain-containing protein</fullName>
    </recommendedName>
</protein>
<comment type="subcellular location">
    <subcellularLocation>
        <location evidence="1">Cell membrane</location>
        <topology evidence="1">Multi-pass membrane protein</topology>
    </subcellularLocation>
</comment>
<dbReference type="EMBL" id="MPJC01000019">
    <property type="protein sequence ID" value="OKA18424.1"/>
    <property type="molecule type" value="Genomic_DNA"/>
</dbReference>
<evidence type="ECO:0000313" key="11">
    <source>
        <dbReference type="Proteomes" id="UP000185990"/>
    </source>
</evidence>
<dbReference type="InterPro" id="IPR000644">
    <property type="entry name" value="CBS_dom"/>
</dbReference>